<dbReference type="EMBL" id="JABFUD020000010">
    <property type="protein sequence ID" value="KAI5074898.1"/>
    <property type="molecule type" value="Genomic_DNA"/>
</dbReference>
<feature type="chain" id="PRO_5038503808" description="C2H2-type domain-containing protein" evidence="3">
    <location>
        <begin position="17"/>
        <end position="793"/>
    </location>
</feature>
<dbReference type="PROSITE" id="PS50157">
    <property type="entry name" value="ZINC_FINGER_C2H2_2"/>
    <property type="match status" value="4"/>
</dbReference>
<dbReference type="PANTHER" id="PTHR47591">
    <property type="entry name" value="ZINC FINGER PROTEIN ZAT2-RELATED"/>
    <property type="match status" value="1"/>
</dbReference>
<comment type="caution">
    <text evidence="5">The sequence shown here is derived from an EMBL/GenBank/DDBJ whole genome shotgun (WGS) entry which is preliminary data.</text>
</comment>
<dbReference type="InterPro" id="IPR013087">
    <property type="entry name" value="Znf_C2H2_type"/>
</dbReference>
<protein>
    <recommendedName>
        <fullName evidence="4">C2H2-type domain-containing protein</fullName>
    </recommendedName>
</protein>
<dbReference type="Pfam" id="PF13912">
    <property type="entry name" value="zf-C2H2_6"/>
    <property type="match status" value="4"/>
</dbReference>
<dbReference type="PROSITE" id="PS00028">
    <property type="entry name" value="ZINC_FINGER_C2H2_1"/>
    <property type="match status" value="4"/>
</dbReference>
<dbReference type="SMART" id="SM00355">
    <property type="entry name" value="ZnF_C2H2"/>
    <property type="match status" value="4"/>
</dbReference>
<dbReference type="OrthoDB" id="6077919at2759"/>
<accession>A0A9D4UWN4</accession>
<sequence>MTFSAISLSLSLYVSCTTYFHLSNSALHLLLINSRVPLPFSPSPAPPSLTLDTAFFPLFLFARAITHPLSRPLLPPLHSIMSDPHFGSDHEQDSVVHESPHPQELKLLSSDLSSQYREASSAHSLWRKPQFSMNLDAAAPFDGSAKKRPSGDVSCELGLGVWENPRRICRICHRHFSSGRALGGHMRVHGPLFQPAGTKRKLTSQGVSKLGDGLCTEVSGSKDSDLSLLSKNLSNKEVLQFYDADEPTIASDSEGEAVDDVPASETYLHHFENVKDYDDGEFDEGYEDWHHGNMHMRLDSLDDANLTTMTSNKRNPLYKLRHNPKKSRRFVEDDFAMEMFLSGQDANGYPFSKGSAFSSDLERPRVCSECGKSFMSWKALFGHMRCHPERDWRGILRPEDTFMPEARIRLAKKKLFAESRLMESSDCELDSDVENKEFVTEVGSYDSKKLVKAERATEQHVNGDGSYEILKEDGYGNVSTEDDGHRRWPTGKRSRRKVMEGKAESVQHFNFSPEREEPALTSESGSLEEPQEEQHGETPNFLLMLAEAARKIEKETQGEAVLAVAAKPSQAAASSTSGIVKYECSTCKKSFNSHQALGGHRASHRKMKGCFARTSIGEYDIGFGEYNLIREELWQGHAHDRDPSLHVDEKQQQIKGHECSICHRMFATGQALGGHKRCHYIGEKVAEAASFTSSNKQIVCEEGHSSRLDITEGGSDALDLNMPAPGDEDGEVAGVSAQLQLFSGKLDERESKQRSAQELSLTHWARKDVAGDERQSSPWELDSRWAMSPAVAY</sequence>
<dbReference type="InterPro" id="IPR036236">
    <property type="entry name" value="Znf_C2H2_sf"/>
</dbReference>
<evidence type="ECO:0000313" key="6">
    <source>
        <dbReference type="Proteomes" id="UP000886520"/>
    </source>
</evidence>
<feature type="domain" description="C2H2-type" evidence="4">
    <location>
        <begin position="657"/>
        <end position="685"/>
    </location>
</feature>
<reference evidence="5" key="1">
    <citation type="submission" date="2021-01" db="EMBL/GenBank/DDBJ databases">
        <title>Adiantum capillus-veneris genome.</title>
        <authorList>
            <person name="Fang Y."/>
            <person name="Liao Q."/>
        </authorList>
    </citation>
    <scope>NUCLEOTIDE SEQUENCE</scope>
    <source>
        <strain evidence="5">H3</strain>
        <tissue evidence="5">Leaf</tissue>
    </source>
</reference>
<evidence type="ECO:0000256" key="3">
    <source>
        <dbReference type="SAM" id="SignalP"/>
    </source>
</evidence>
<dbReference type="PANTHER" id="PTHR47591:SF1">
    <property type="entry name" value="ZINC FINGER PROTEIN ZAT2-RELATED"/>
    <property type="match status" value="1"/>
</dbReference>
<keyword evidence="1" id="KW-0479">Metal-binding</keyword>
<keyword evidence="1" id="KW-0862">Zinc</keyword>
<proteinExistence type="predicted"/>
<feature type="domain" description="C2H2-type" evidence="4">
    <location>
        <begin position="582"/>
        <end position="609"/>
    </location>
</feature>
<organism evidence="5 6">
    <name type="scientific">Adiantum capillus-veneris</name>
    <name type="common">Maidenhair fern</name>
    <dbReference type="NCBI Taxonomy" id="13818"/>
    <lineage>
        <taxon>Eukaryota</taxon>
        <taxon>Viridiplantae</taxon>
        <taxon>Streptophyta</taxon>
        <taxon>Embryophyta</taxon>
        <taxon>Tracheophyta</taxon>
        <taxon>Polypodiopsida</taxon>
        <taxon>Polypodiidae</taxon>
        <taxon>Polypodiales</taxon>
        <taxon>Pteridineae</taxon>
        <taxon>Pteridaceae</taxon>
        <taxon>Vittarioideae</taxon>
        <taxon>Adiantum</taxon>
    </lineage>
</organism>
<dbReference type="AlphaFoldDB" id="A0A9D4UWN4"/>
<gene>
    <name evidence="5" type="ORF">GOP47_0010859</name>
</gene>
<dbReference type="Proteomes" id="UP000886520">
    <property type="component" value="Chromosome 10"/>
</dbReference>
<name>A0A9D4UWN4_ADICA</name>
<keyword evidence="1" id="KW-0863">Zinc-finger</keyword>
<evidence type="ECO:0000259" key="4">
    <source>
        <dbReference type="PROSITE" id="PS50157"/>
    </source>
</evidence>
<dbReference type="Gene3D" id="3.30.160.60">
    <property type="entry name" value="Classic Zinc Finger"/>
    <property type="match status" value="2"/>
</dbReference>
<keyword evidence="3" id="KW-0732">Signal</keyword>
<evidence type="ECO:0000256" key="1">
    <source>
        <dbReference type="PROSITE-ProRule" id="PRU00042"/>
    </source>
</evidence>
<feature type="domain" description="C2H2-type" evidence="4">
    <location>
        <begin position="167"/>
        <end position="189"/>
    </location>
</feature>
<feature type="region of interest" description="Disordered" evidence="2">
    <location>
        <begin position="467"/>
        <end position="538"/>
    </location>
</feature>
<feature type="domain" description="C2H2-type" evidence="4">
    <location>
        <begin position="365"/>
        <end position="387"/>
    </location>
</feature>
<evidence type="ECO:0000256" key="2">
    <source>
        <dbReference type="SAM" id="MobiDB-lite"/>
    </source>
</evidence>
<keyword evidence="6" id="KW-1185">Reference proteome</keyword>
<feature type="signal peptide" evidence="3">
    <location>
        <begin position="1"/>
        <end position="16"/>
    </location>
</feature>
<dbReference type="SUPFAM" id="SSF57667">
    <property type="entry name" value="beta-beta-alpha zinc fingers"/>
    <property type="match status" value="1"/>
</dbReference>
<feature type="compositionally biased region" description="Basic residues" evidence="2">
    <location>
        <begin position="487"/>
        <end position="496"/>
    </location>
</feature>
<evidence type="ECO:0000313" key="5">
    <source>
        <dbReference type="EMBL" id="KAI5074898.1"/>
    </source>
</evidence>
<dbReference type="GO" id="GO:0008270">
    <property type="term" value="F:zinc ion binding"/>
    <property type="evidence" value="ECO:0007669"/>
    <property type="project" value="UniProtKB-KW"/>
</dbReference>